<dbReference type="EMBL" id="AZQP01000014">
    <property type="protein sequence ID" value="EYE88759.1"/>
    <property type="molecule type" value="Genomic_DNA"/>
</dbReference>
<dbReference type="AlphaFoldDB" id="A0A017RWH8"/>
<accession>A0A017RWH8</accession>
<name>A0A017RWH8_9CLOT</name>
<dbReference type="STRING" id="1403537.Q428_06210"/>
<keyword evidence="3" id="KW-0812">Transmembrane</keyword>
<dbReference type="InterPro" id="IPR013766">
    <property type="entry name" value="Thioredoxin_domain"/>
</dbReference>
<sequence length="102" mass="12063">MKKVLRIFVISMLIIIIAGIWGYKKYQINNSQQKIAQTEFKNMPVLLEFSSDTCYPCKQMKPIIEEIKKDYEGKAEVRIIDVYENIELAEKYNIRLIPTQIF</sequence>
<dbReference type="CDD" id="cd02947">
    <property type="entry name" value="TRX_family"/>
    <property type="match status" value="1"/>
</dbReference>
<feature type="domain" description="Thioredoxin" evidence="4">
    <location>
        <begin position="32"/>
        <end position="101"/>
    </location>
</feature>
<gene>
    <name evidence="5" type="ORF">Q428_06210</name>
</gene>
<reference evidence="5 6" key="1">
    <citation type="journal article" date="2014" name="Genome Announc.">
        <title>Draft Genome Sequence of Fervidicella metallireducens Strain AeBT, an Iron-Reducing Thermoanaerobe from the Great Artesian Basin.</title>
        <authorList>
            <person name="Patel B.K."/>
        </authorList>
    </citation>
    <scope>NUCLEOTIDE SEQUENCE [LARGE SCALE GENOMIC DNA]</scope>
    <source>
        <strain evidence="5 6">AeB</strain>
    </source>
</reference>
<dbReference type="GO" id="GO:0015035">
    <property type="term" value="F:protein-disulfide reductase activity"/>
    <property type="evidence" value="ECO:0007669"/>
    <property type="project" value="TreeGrafter"/>
</dbReference>
<feature type="transmembrane region" description="Helical" evidence="3">
    <location>
        <begin position="7"/>
        <end position="23"/>
    </location>
</feature>
<evidence type="ECO:0000256" key="1">
    <source>
        <dbReference type="ARBA" id="ARBA00008987"/>
    </source>
</evidence>
<organism evidence="5 6">
    <name type="scientific">Fervidicella metallireducens AeB</name>
    <dbReference type="NCBI Taxonomy" id="1403537"/>
    <lineage>
        <taxon>Bacteria</taxon>
        <taxon>Bacillati</taxon>
        <taxon>Bacillota</taxon>
        <taxon>Clostridia</taxon>
        <taxon>Eubacteriales</taxon>
        <taxon>Clostridiaceae</taxon>
        <taxon>Fervidicella</taxon>
    </lineage>
</organism>
<evidence type="ECO:0000313" key="6">
    <source>
        <dbReference type="Proteomes" id="UP000019681"/>
    </source>
</evidence>
<dbReference type="SUPFAM" id="SSF52833">
    <property type="entry name" value="Thioredoxin-like"/>
    <property type="match status" value="1"/>
</dbReference>
<keyword evidence="2" id="KW-0676">Redox-active center</keyword>
<dbReference type="InterPro" id="IPR036249">
    <property type="entry name" value="Thioredoxin-like_sf"/>
</dbReference>
<evidence type="ECO:0000313" key="5">
    <source>
        <dbReference type="EMBL" id="EYE88759.1"/>
    </source>
</evidence>
<dbReference type="OrthoDB" id="9790390at2"/>
<proteinExistence type="inferred from homology"/>
<keyword evidence="3" id="KW-1133">Transmembrane helix</keyword>
<dbReference type="Gene3D" id="3.40.30.10">
    <property type="entry name" value="Glutaredoxin"/>
    <property type="match status" value="1"/>
</dbReference>
<dbReference type="Pfam" id="PF00085">
    <property type="entry name" value="Thioredoxin"/>
    <property type="match status" value="1"/>
</dbReference>
<evidence type="ECO:0000259" key="4">
    <source>
        <dbReference type="Pfam" id="PF00085"/>
    </source>
</evidence>
<dbReference type="GO" id="GO:0005737">
    <property type="term" value="C:cytoplasm"/>
    <property type="evidence" value="ECO:0007669"/>
    <property type="project" value="TreeGrafter"/>
</dbReference>
<keyword evidence="3" id="KW-0472">Membrane</keyword>
<comment type="caution">
    <text evidence="5">The sequence shown here is derived from an EMBL/GenBank/DDBJ whole genome shotgun (WGS) entry which is preliminary data.</text>
</comment>
<dbReference type="PANTHER" id="PTHR45663">
    <property type="entry name" value="GEO12009P1"/>
    <property type="match status" value="1"/>
</dbReference>
<evidence type="ECO:0000256" key="2">
    <source>
        <dbReference type="ARBA" id="ARBA00023284"/>
    </source>
</evidence>
<evidence type="ECO:0000256" key="3">
    <source>
        <dbReference type="SAM" id="Phobius"/>
    </source>
</evidence>
<comment type="similarity">
    <text evidence="1">Belongs to the thioredoxin family.</text>
</comment>
<dbReference type="PANTHER" id="PTHR45663:SF11">
    <property type="entry name" value="GEO12009P1"/>
    <property type="match status" value="1"/>
</dbReference>
<dbReference type="Proteomes" id="UP000019681">
    <property type="component" value="Unassembled WGS sequence"/>
</dbReference>
<keyword evidence="6" id="KW-1185">Reference proteome</keyword>
<dbReference type="RefSeq" id="WP_051514996.1">
    <property type="nucleotide sequence ID" value="NZ_AZQP01000014.1"/>
</dbReference>
<protein>
    <recommendedName>
        <fullName evidence="4">Thioredoxin domain-containing protein</fullName>
    </recommendedName>
</protein>